<name>F8GUD2_CUPNN</name>
<accession>F8GUD2</accession>
<dbReference type="GO" id="GO:0005506">
    <property type="term" value="F:iron ion binding"/>
    <property type="evidence" value="ECO:0007669"/>
    <property type="project" value="InterPro"/>
</dbReference>
<evidence type="ECO:0000256" key="5">
    <source>
        <dbReference type="ARBA" id="ARBA00023004"/>
    </source>
</evidence>
<dbReference type="InterPro" id="IPR017972">
    <property type="entry name" value="Cyt_P450_CS"/>
</dbReference>
<keyword evidence="5 7" id="KW-0408">Iron</keyword>
<dbReference type="GO" id="GO:0004497">
    <property type="term" value="F:monooxygenase activity"/>
    <property type="evidence" value="ECO:0007669"/>
    <property type="project" value="UniProtKB-KW"/>
</dbReference>
<keyword evidence="4 7" id="KW-0560">Oxidoreductase</keyword>
<evidence type="ECO:0000256" key="6">
    <source>
        <dbReference type="ARBA" id="ARBA00023033"/>
    </source>
</evidence>
<sequence>MQTVFATTRNPGRKTKIYSGDTMKLDEFTLPAHIAETVVDPKAHADLDRLHAAYTWARANNPLGCAEVEGYDPFWVVTKHADVALIGRDNQTFHSADRSVTCLPKEALDHIKSTTGNAELIKSLVRLDDPEHKKLRALTMAWFMPNSILKLDERMRALAKSTVDKMAAQSGGVVDFANDVAVHYPLHVIMDILGVPPEDEPRMLMLTQQLVGSDDPELGRDKGAAKGSKEKMDSRREVVADFAQYFNGITADRRANPRNDVASLLANAVIDGEPLSDTLRLGYYILIATAGHDTTSSSTATAMWQLSQSPELLSRLKADPSLISGFVDEAVRFISPVRHFMRTATTDVDLRGRRIRKGDWLMLCYASANRDEEVFDDPFVFNIDRKPNRHLGFGFGPHVCLGQHLAKMEMRILFEAMIPRLQWVEPAGEMNLVESNLVTGPKRLPVRYEMN</sequence>
<dbReference type="Pfam" id="PF00067">
    <property type="entry name" value="p450"/>
    <property type="match status" value="1"/>
</dbReference>
<reference evidence="8 9" key="1">
    <citation type="journal article" date="2011" name="J. Bacteriol.">
        <title>Complete genome sequence of the type strain Cupriavidus necator N-1.</title>
        <authorList>
            <person name="Poehlein A."/>
            <person name="Kusian B."/>
            <person name="Friedrich B."/>
            <person name="Daniel R."/>
            <person name="Bowien B."/>
        </authorList>
    </citation>
    <scope>NUCLEOTIDE SEQUENCE [LARGE SCALE GENOMIC DNA]</scope>
    <source>
        <strain evidence="9">ATCC 43291 / DSM 13513 / CCUG 52238 / LMG 8453 / N-1</strain>
        <plasmid evidence="8 9">pBB1</plasmid>
    </source>
</reference>
<dbReference type="PANTHER" id="PTHR46696:SF1">
    <property type="entry name" value="CYTOCHROME P450 YJIB-RELATED"/>
    <property type="match status" value="1"/>
</dbReference>
<dbReference type="InterPro" id="IPR036396">
    <property type="entry name" value="Cyt_P450_sf"/>
</dbReference>
<evidence type="ECO:0000256" key="7">
    <source>
        <dbReference type="RuleBase" id="RU000461"/>
    </source>
</evidence>
<dbReference type="FunFam" id="1.10.630.10:FF:000018">
    <property type="entry name" value="Cytochrome P450 monooxygenase"/>
    <property type="match status" value="1"/>
</dbReference>
<protein>
    <submittedName>
        <fullName evidence="8">Cytochrome P450-terp</fullName>
        <ecNumber evidence="8">1.14.-.-</ecNumber>
    </submittedName>
</protein>
<dbReference type="EC" id="1.14.-.-" evidence="8"/>
<dbReference type="AlphaFoldDB" id="F8GUD2"/>
<evidence type="ECO:0000256" key="2">
    <source>
        <dbReference type="ARBA" id="ARBA00022617"/>
    </source>
</evidence>
<evidence type="ECO:0000313" key="8">
    <source>
        <dbReference type="EMBL" id="AEI82336.1"/>
    </source>
</evidence>
<dbReference type="CDD" id="cd11033">
    <property type="entry name" value="CYP142-like"/>
    <property type="match status" value="1"/>
</dbReference>
<evidence type="ECO:0000256" key="1">
    <source>
        <dbReference type="ARBA" id="ARBA00010617"/>
    </source>
</evidence>
<keyword evidence="8" id="KW-0614">Plasmid</keyword>
<keyword evidence="6 7" id="KW-0503">Monooxygenase</keyword>
<evidence type="ECO:0000313" key="9">
    <source>
        <dbReference type="Proteomes" id="UP000006798"/>
    </source>
</evidence>
<comment type="similarity">
    <text evidence="1 7">Belongs to the cytochrome P450 family.</text>
</comment>
<dbReference type="InterPro" id="IPR002397">
    <property type="entry name" value="Cyt_P450_B"/>
</dbReference>
<dbReference type="SUPFAM" id="SSF48264">
    <property type="entry name" value="Cytochrome P450"/>
    <property type="match status" value="1"/>
</dbReference>
<keyword evidence="3 7" id="KW-0479">Metal-binding</keyword>
<dbReference type="PRINTS" id="PR00359">
    <property type="entry name" value="BP450"/>
</dbReference>
<dbReference type="EMBL" id="CP002879">
    <property type="protein sequence ID" value="AEI82336.1"/>
    <property type="molecule type" value="Genomic_DNA"/>
</dbReference>
<dbReference type="GO" id="GO:0020037">
    <property type="term" value="F:heme binding"/>
    <property type="evidence" value="ECO:0007669"/>
    <property type="project" value="InterPro"/>
</dbReference>
<evidence type="ECO:0000256" key="3">
    <source>
        <dbReference type="ARBA" id="ARBA00022723"/>
    </source>
</evidence>
<geneLocation type="plasmid" evidence="8 9">
    <name>pBB1</name>
</geneLocation>
<proteinExistence type="inferred from homology"/>
<dbReference type="InterPro" id="IPR001128">
    <property type="entry name" value="Cyt_P450"/>
</dbReference>
<evidence type="ECO:0000256" key="4">
    <source>
        <dbReference type="ARBA" id="ARBA00023002"/>
    </source>
</evidence>
<dbReference type="PRINTS" id="PR00385">
    <property type="entry name" value="P450"/>
</dbReference>
<dbReference type="Gene3D" id="1.10.630.10">
    <property type="entry name" value="Cytochrome P450"/>
    <property type="match status" value="1"/>
</dbReference>
<dbReference type="HOGENOM" id="CLU_033716_0_0_4"/>
<dbReference type="PANTHER" id="PTHR46696">
    <property type="entry name" value="P450, PUTATIVE (EUROFUNG)-RELATED"/>
    <property type="match status" value="1"/>
</dbReference>
<keyword evidence="2 7" id="KW-0349">Heme</keyword>
<dbReference type="PROSITE" id="PS00086">
    <property type="entry name" value="CYTOCHROME_P450"/>
    <property type="match status" value="1"/>
</dbReference>
<dbReference type="Proteomes" id="UP000006798">
    <property type="component" value="Plasmid pBB1"/>
</dbReference>
<gene>
    <name evidence="8" type="primary">cpxL2</name>
    <name evidence="8" type="ordered locus">CNE_BB1p09240</name>
</gene>
<organism evidence="8 9">
    <name type="scientific">Cupriavidus necator (strain ATCC 43291 / DSM 13513 / CCUG 52238 / LMG 8453 / N-1)</name>
    <name type="common">Ralstonia eutropha</name>
    <dbReference type="NCBI Taxonomy" id="1042878"/>
    <lineage>
        <taxon>Bacteria</taxon>
        <taxon>Pseudomonadati</taxon>
        <taxon>Pseudomonadota</taxon>
        <taxon>Betaproteobacteria</taxon>
        <taxon>Burkholderiales</taxon>
        <taxon>Burkholderiaceae</taxon>
        <taxon>Cupriavidus</taxon>
    </lineage>
</organism>
<dbReference type="KEGG" id="cnc:CNE_BB1p09240"/>
<dbReference type="GO" id="GO:0016705">
    <property type="term" value="F:oxidoreductase activity, acting on paired donors, with incorporation or reduction of molecular oxygen"/>
    <property type="evidence" value="ECO:0007669"/>
    <property type="project" value="InterPro"/>
</dbReference>